<protein>
    <submittedName>
        <fullName evidence="12">Methyl-accepting chemotaxis sensory transducer with Cache sensor</fullName>
    </submittedName>
</protein>
<dbReference type="InterPro" id="IPR004090">
    <property type="entry name" value="Chemotax_Me-accpt_rcpt"/>
</dbReference>
<keyword evidence="4 9" id="KW-1133">Transmembrane helix</keyword>
<dbReference type="InterPro" id="IPR003660">
    <property type="entry name" value="HAMP_dom"/>
</dbReference>
<evidence type="ECO:0000313" key="12">
    <source>
        <dbReference type="EMBL" id="TCK58361.1"/>
    </source>
</evidence>
<dbReference type="PROSITE" id="PS50885">
    <property type="entry name" value="HAMP"/>
    <property type="match status" value="1"/>
</dbReference>
<dbReference type="GO" id="GO:0004888">
    <property type="term" value="F:transmembrane signaling receptor activity"/>
    <property type="evidence" value="ECO:0007669"/>
    <property type="project" value="InterPro"/>
</dbReference>
<dbReference type="AlphaFoldDB" id="A0A4V2PRC7"/>
<comment type="subcellular location">
    <subcellularLocation>
        <location evidence="1">Cell membrane</location>
        <topology evidence="1">Multi-pass membrane protein</topology>
    </subcellularLocation>
</comment>
<dbReference type="Pfam" id="PF00015">
    <property type="entry name" value="MCPsignal"/>
    <property type="match status" value="1"/>
</dbReference>
<dbReference type="CDD" id="cd06225">
    <property type="entry name" value="HAMP"/>
    <property type="match status" value="1"/>
</dbReference>
<reference evidence="12 13" key="1">
    <citation type="submission" date="2019-03" db="EMBL/GenBank/DDBJ databases">
        <title>Genomic Encyclopedia of Type Strains, Phase IV (KMG-IV): sequencing the most valuable type-strain genomes for metagenomic binning, comparative biology and taxonomic classification.</title>
        <authorList>
            <person name="Goeker M."/>
        </authorList>
    </citation>
    <scope>NUCLEOTIDE SEQUENCE [LARGE SCALE GENOMIC DNA]</scope>
    <source>
        <strain evidence="12 13">DSM 24984</strain>
    </source>
</reference>
<dbReference type="Gene3D" id="3.30.450.20">
    <property type="entry name" value="PAS domain"/>
    <property type="match status" value="1"/>
</dbReference>
<evidence type="ECO:0000256" key="2">
    <source>
        <dbReference type="ARBA" id="ARBA00022475"/>
    </source>
</evidence>
<dbReference type="SMART" id="SM00304">
    <property type="entry name" value="HAMP"/>
    <property type="match status" value="1"/>
</dbReference>
<evidence type="ECO:0000256" key="4">
    <source>
        <dbReference type="ARBA" id="ARBA00022989"/>
    </source>
</evidence>
<dbReference type="Pfam" id="PF00672">
    <property type="entry name" value="HAMP"/>
    <property type="match status" value="1"/>
</dbReference>
<dbReference type="GO" id="GO:0007165">
    <property type="term" value="P:signal transduction"/>
    <property type="evidence" value="ECO:0007669"/>
    <property type="project" value="UniProtKB-KW"/>
</dbReference>
<evidence type="ECO:0000256" key="5">
    <source>
        <dbReference type="ARBA" id="ARBA00023136"/>
    </source>
</evidence>
<keyword evidence="2" id="KW-1003">Cell membrane</keyword>
<keyword evidence="5 9" id="KW-0472">Membrane</keyword>
<proteinExistence type="inferred from homology"/>
<dbReference type="Proteomes" id="UP000294614">
    <property type="component" value="Unassembled WGS sequence"/>
</dbReference>
<dbReference type="SUPFAM" id="SSF58104">
    <property type="entry name" value="Methyl-accepting chemotaxis protein (MCP) signaling domain"/>
    <property type="match status" value="1"/>
</dbReference>
<evidence type="ECO:0000256" key="9">
    <source>
        <dbReference type="SAM" id="Phobius"/>
    </source>
</evidence>
<dbReference type="EMBL" id="SMGG01000007">
    <property type="protein sequence ID" value="TCK58361.1"/>
    <property type="molecule type" value="Genomic_DNA"/>
</dbReference>
<dbReference type="RefSeq" id="WP_132874535.1">
    <property type="nucleotide sequence ID" value="NZ_SMGG01000007.1"/>
</dbReference>
<accession>A0A4V2PRC7</accession>
<evidence type="ECO:0000259" key="11">
    <source>
        <dbReference type="PROSITE" id="PS50885"/>
    </source>
</evidence>
<gene>
    <name evidence="12" type="ORF">C8D98_2561</name>
</gene>
<name>A0A4V2PRC7_9BACT</name>
<feature type="transmembrane region" description="Helical" evidence="9">
    <location>
        <begin position="205"/>
        <end position="228"/>
    </location>
</feature>
<dbReference type="PRINTS" id="PR00260">
    <property type="entry name" value="CHEMTRNSDUCR"/>
</dbReference>
<evidence type="ECO:0000256" key="8">
    <source>
        <dbReference type="PROSITE-ProRule" id="PRU00284"/>
    </source>
</evidence>
<dbReference type="PANTHER" id="PTHR32089">
    <property type="entry name" value="METHYL-ACCEPTING CHEMOTAXIS PROTEIN MCPB"/>
    <property type="match status" value="1"/>
</dbReference>
<dbReference type="PROSITE" id="PS50111">
    <property type="entry name" value="CHEMOTAXIS_TRANSDUC_2"/>
    <property type="match status" value="1"/>
</dbReference>
<dbReference type="OrthoDB" id="2489132at2"/>
<evidence type="ECO:0000256" key="6">
    <source>
        <dbReference type="ARBA" id="ARBA00023224"/>
    </source>
</evidence>
<dbReference type="Pfam" id="PF17200">
    <property type="entry name" value="sCache_2"/>
    <property type="match status" value="1"/>
</dbReference>
<sequence>MFAKSLRMKISLLVLLPVMIATLTVGISNILSIKNESALELEQTRERLMTEKKNELKQLVDLFLSAANTILKDPDLTEEEAAKRVQYLAYSINFGSDGYYFLYQPDGVLIANPMTPELEGKNRIDVKDDEGVPFIRQMIEEAQKGSGYVPYKKLKKSKNAIMPKLSYAAMIPELNWMVGTGFYIDDVDDKLAAIQAESAERVNRLIIWTVVISAASAVLSVLLAGFLLRSVINNIKNVGEVLGEISSGEGDLTKQLPVNSQDEVGRLSVYFNTFLMKLKEIISSIQSSSQSVASGSVELASATEELSVTIRDQAAQISGVAAATEQISISSEQIAVNLSNNVKLADKTEKNTEEGSRMLQKAVDEVVVIKSRVDELGQAIGRLADSSQEINVILNVISDIADQTNLLALNAAIEAARAGEHGRGFAVVADEVRKLAERTQSATGEISVIVENFRKESMKASGDMGTALKHVDSGVDTMKSISSFFDEIVASVKAMNDMNGVIETSIREQLSAISGINDNTQTISAGIEQSSNALHEISRTVNDLEMQSNDMMVMVGKFRV</sequence>
<comment type="similarity">
    <text evidence="7">Belongs to the methyl-accepting chemotaxis (MCP) protein family.</text>
</comment>
<dbReference type="PANTHER" id="PTHR32089:SF112">
    <property type="entry name" value="LYSOZYME-LIKE PROTEIN-RELATED"/>
    <property type="match status" value="1"/>
</dbReference>
<keyword evidence="3 9" id="KW-0812">Transmembrane</keyword>
<dbReference type="CDD" id="cd11386">
    <property type="entry name" value="MCP_signal"/>
    <property type="match status" value="1"/>
</dbReference>
<keyword evidence="6 8" id="KW-0807">Transducer</keyword>
<evidence type="ECO:0000256" key="3">
    <source>
        <dbReference type="ARBA" id="ARBA00022692"/>
    </source>
</evidence>
<dbReference type="FunFam" id="1.10.287.950:FF:000001">
    <property type="entry name" value="Methyl-accepting chemotaxis sensory transducer"/>
    <property type="match status" value="1"/>
</dbReference>
<feature type="domain" description="HAMP" evidence="11">
    <location>
        <begin position="229"/>
        <end position="283"/>
    </location>
</feature>
<evidence type="ECO:0000259" key="10">
    <source>
        <dbReference type="PROSITE" id="PS50111"/>
    </source>
</evidence>
<evidence type="ECO:0000313" key="13">
    <source>
        <dbReference type="Proteomes" id="UP000294614"/>
    </source>
</evidence>
<dbReference type="GO" id="GO:0006935">
    <property type="term" value="P:chemotaxis"/>
    <property type="evidence" value="ECO:0007669"/>
    <property type="project" value="InterPro"/>
</dbReference>
<feature type="domain" description="Methyl-accepting transducer" evidence="10">
    <location>
        <begin position="288"/>
        <end position="538"/>
    </location>
</feature>
<dbReference type="SMART" id="SM01049">
    <property type="entry name" value="Cache_2"/>
    <property type="match status" value="1"/>
</dbReference>
<evidence type="ECO:0000256" key="1">
    <source>
        <dbReference type="ARBA" id="ARBA00004651"/>
    </source>
</evidence>
<dbReference type="InterPro" id="IPR033480">
    <property type="entry name" value="sCache_2"/>
</dbReference>
<dbReference type="Gene3D" id="1.10.287.950">
    <property type="entry name" value="Methyl-accepting chemotaxis protein"/>
    <property type="match status" value="1"/>
</dbReference>
<organism evidence="12 13">
    <name type="scientific">Seleniivibrio woodruffii</name>
    <dbReference type="NCBI Taxonomy" id="1078050"/>
    <lineage>
        <taxon>Bacteria</taxon>
        <taxon>Pseudomonadati</taxon>
        <taxon>Deferribacterota</taxon>
        <taxon>Deferribacteres</taxon>
        <taxon>Deferribacterales</taxon>
        <taxon>Geovibrionaceae</taxon>
        <taxon>Seleniivibrio</taxon>
    </lineage>
</organism>
<evidence type="ECO:0000256" key="7">
    <source>
        <dbReference type="ARBA" id="ARBA00029447"/>
    </source>
</evidence>
<comment type="caution">
    <text evidence="12">The sequence shown here is derived from an EMBL/GenBank/DDBJ whole genome shotgun (WGS) entry which is preliminary data.</text>
</comment>
<dbReference type="GO" id="GO:0005886">
    <property type="term" value="C:plasma membrane"/>
    <property type="evidence" value="ECO:0007669"/>
    <property type="project" value="UniProtKB-SubCell"/>
</dbReference>
<dbReference type="InterPro" id="IPR004089">
    <property type="entry name" value="MCPsignal_dom"/>
</dbReference>
<dbReference type="SMART" id="SM00283">
    <property type="entry name" value="MA"/>
    <property type="match status" value="1"/>
</dbReference>
<keyword evidence="13" id="KW-1185">Reference proteome</keyword>